<dbReference type="STRING" id="56857.A0A200Q9U4"/>
<evidence type="ECO:0000313" key="4">
    <source>
        <dbReference type="Proteomes" id="UP000195402"/>
    </source>
</evidence>
<name>A0A200Q9U4_MACCD</name>
<dbReference type="AlphaFoldDB" id="A0A200Q9U4"/>
<organism evidence="3 4">
    <name type="scientific">Macleaya cordata</name>
    <name type="common">Five-seeded plume-poppy</name>
    <name type="synonym">Bocconia cordata</name>
    <dbReference type="NCBI Taxonomy" id="56857"/>
    <lineage>
        <taxon>Eukaryota</taxon>
        <taxon>Viridiplantae</taxon>
        <taxon>Streptophyta</taxon>
        <taxon>Embryophyta</taxon>
        <taxon>Tracheophyta</taxon>
        <taxon>Spermatophyta</taxon>
        <taxon>Magnoliopsida</taxon>
        <taxon>Ranunculales</taxon>
        <taxon>Papaveraceae</taxon>
        <taxon>Papaveroideae</taxon>
        <taxon>Macleaya</taxon>
    </lineage>
</organism>
<dbReference type="InterPro" id="IPR042099">
    <property type="entry name" value="ANL_N_sf"/>
</dbReference>
<accession>A0A200Q9U4</accession>
<dbReference type="CDD" id="cd17639">
    <property type="entry name" value="LC_FACS_euk1"/>
    <property type="match status" value="1"/>
</dbReference>
<evidence type="ECO:0000256" key="1">
    <source>
        <dbReference type="SAM" id="Phobius"/>
    </source>
</evidence>
<keyword evidence="1" id="KW-1133">Transmembrane helix</keyword>
<dbReference type="FunCoup" id="A0A200Q9U4">
    <property type="interactions" value="2240"/>
</dbReference>
<dbReference type="EMBL" id="MVGT01002624">
    <property type="protein sequence ID" value="OVA07236.1"/>
    <property type="molecule type" value="Genomic_DNA"/>
</dbReference>
<dbReference type="OMA" id="KIFQWAA"/>
<dbReference type="Pfam" id="PF00501">
    <property type="entry name" value="AMP-binding"/>
    <property type="match status" value="1"/>
</dbReference>
<gene>
    <name evidence="3" type="ORF">BVC80_1609g24</name>
</gene>
<feature type="domain" description="AMP-dependent synthetase/ligase" evidence="2">
    <location>
        <begin position="130"/>
        <end position="544"/>
    </location>
</feature>
<dbReference type="InParanoid" id="A0A200Q9U4"/>
<dbReference type="PROSITE" id="PS00455">
    <property type="entry name" value="AMP_BINDING"/>
    <property type="match status" value="1"/>
</dbReference>
<dbReference type="Proteomes" id="UP000195402">
    <property type="component" value="Unassembled WGS sequence"/>
</dbReference>
<dbReference type="InterPro" id="IPR020845">
    <property type="entry name" value="AMP-binding_CS"/>
</dbReference>
<evidence type="ECO:0000259" key="2">
    <source>
        <dbReference type="Pfam" id="PF00501"/>
    </source>
</evidence>
<keyword evidence="3" id="KW-0436">Ligase</keyword>
<keyword evidence="1" id="KW-0472">Membrane</keyword>
<evidence type="ECO:0000313" key="3">
    <source>
        <dbReference type="EMBL" id="OVA07236.1"/>
    </source>
</evidence>
<dbReference type="PANTHER" id="PTHR43272">
    <property type="entry name" value="LONG-CHAIN-FATTY-ACID--COA LIGASE"/>
    <property type="match status" value="1"/>
</dbReference>
<keyword evidence="4" id="KW-1185">Reference proteome</keyword>
<protein>
    <submittedName>
        <fullName evidence="3">AMP-dependent synthetase/ligase</fullName>
    </submittedName>
</protein>
<comment type="caution">
    <text evidence="3">The sequence shown here is derived from an EMBL/GenBank/DDBJ whole genome shotgun (WGS) entry which is preliminary data.</text>
</comment>
<dbReference type="GO" id="GO:0005783">
    <property type="term" value="C:endoplasmic reticulum"/>
    <property type="evidence" value="ECO:0007669"/>
    <property type="project" value="TreeGrafter"/>
</dbReference>
<dbReference type="GO" id="GO:0004467">
    <property type="term" value="F:long-chain fatty acid-CoA ligase activity"/>
    <property type="evidence" value="ECO:0007669"/>
    <property type="project" value="TreeGrafter"/>
</dbReference>
<dbReference type="PANTHER" id="PTHR43272:SF92">
    <property type="entry name" value="LONG CHAIN ACYL-COA SYNTHETASE 8"/>
    <property type="match status" value="1"/>
</dbReference>
<proteinExistence type="predicted"/>
<sequence length="723" mass="79458">MGDSEGSHMDTPLLQSFVRGDYLSVVNGYGLYGIVGAIIIGLIIPVLLIGRKRYKQRGVQLEVGGENGYTMRNHRFTELVEVPWEGATTMAALFEQSCKKHAHDRFLGSRELISREVVTGSDGRKFEKLHLGEYVWETYGEAFDRACNFGSGLVKLGHSVDSRAAIFSESRAEWFLAFHGCFRQNVTVVTIYASLGEDALIHSLNETQVSTLICDSKQLKKLAAISSSLETIKHVIYFEDEGTTVDSSFSNFTLTSFPEVEKLGKESPAHPRLPSKTDTAVIMYTSGSTGLPKGVMMTHGNIVATAAAVMTVIPDIGSRDVYLAYLPLAHVFELAAETVMLTAGCAIGYGSALTLTDTSNKIKKGTLGDASALKPTLMAAVPAILDRVRDGVLKKVEEKGGLTKKLFNIGYKRRLAAIEGSWFGAWGLERTLLDVIVFKKIRSILGGRMRFMLCGGAPLSRDTQRFMNVCLGIPIGQGYGLTETCAGAAFSEADDTTVGRVGPPLPCCYIKLVSWEEGGYLTSDKPMPRGEVVVGGFSVTLGYFKNEAKTNEVYKVDEKGMRWFYTGDIGQFHPDGCLEIIDRKKDIVKLQHGEYISLGKVEAALASSNYVDNIMIHADPFHSYCVALVVPSHHALENWAQGAGIEYRDFPHLCQKDETVREVQQSLLKVAKAAKLDKFECPAKIKLLPDPWTPESGLVTAALKLKREQLKAKFKDELHKLYE</sequence>
<feature type="transmembrane region" description="Helical" evidence="1">
    <location>
        <begin position="29"/>
        <end position="50"/>
    </location>
</feature>
<dbReference type="InterPro" id="IPR000873">
    <property type="entry name" value="AMP-dep_synth/lig_dom"/>
</dbReference>
<reference evidence="3 4" key="1">
    <citation type="journal article" date="2017" name="Mol. Plant">
        <title>The Genome of Medicinal Plant Macleaya cordata Provides New Insights into Benzylisoquinoline Alkaloids Metabolism.</title>
        <authorList>
            <person name="Liu X."/>
            <person name="Liu Y."/>
            <person name="Huang P."/>
            <person name="Ma Y."/>
            <person name="Qing Z."/>
            <person name="Tang Q."/>
            <person name="Cao H."/>
            <person name="Cheng P."/>
            <person name="Zheng Y."/>
            <person name="Yuan Z."/>
            <person name="Zhou Y."/>
            <person name="Liu J."/>
            <person name="Tang Z."/>
            <person name="Zhuo Y."/>
            <person name="Zhang Y."/>
            <person name="Yu L."/>
            <person name="Huang J."/>
            <person name="Yang P."/>
            <person name="Peng Q."/>
            <person name="Zhang J."/>
            <person name="Jiang W."/>
            <person name="Zhang Z."/>
            <person name="Lin K."/>
            <person name="Ro D.K."/>
            <person name="Chen X."/>
            <person name="Xiong X."/>
            <person name="Shang Y."/>
            <person name="Huang S."/>
            <person name="Zeng J."/>
        </authorList>
    </citation>
    <scope>NUCLEOTIDE SEQUENCE [LARGE SCALE GENOMIC DNA]</scope>
    <source>
        <strain evidence="4">cv. BLH2017</strain>
        <tissue evidence="3">Root</tissue>
    </source>
</reference>
<dbReference type="Gene3D" id="3.40.50.12780">
    <property type="entry name" value="N-terminal domain of ligase-like"/>
    <property type="match status" value="1"/>
</dbReference>
<dbReference type="OrthoDB" id="1700726at2759"/>
<dbReference type="SUPFAM" id="SSF56801">
    <property type="entry name" value="Acetyl-CoA synthetase-like"/>
    <property type="match status" value="1"/>
</dbReference>
<keyword evidence="1" id="KW-0812">Transmembrane</keyword>
<dbReference type="GO" id="GO:0016020">
    <property type="term" value="C:membrane"/>
    <property type="evidence" value="ECO:0007669"/>
    <property type="project" value="TreeGrafter"/>
</dbReference>